<evidence type="ECO:0000256" key="1">
    <source>
        <dbReference type="ARBA" id="ARBA00001633"/>
    </source>
</evidence>
<protein>
    <recommendedName>
        <fullName evidence="8">Indole-3-glycerol phosphate synthase</fullName>
        <shortName evidence="8">IGPS</shortName>
        <ecNumber evidence="8">4.1.1.48</ecNumber>
    </recommendedName>
</protein>
<keyword evidence="7 8" id="KW-0456">Lyase</keyword>
<sequence>MNILKEIVEVKKEEVKDLKKKFSYNSFKSLEYFNSDTRNFQKVLTNEKRISVIAELKKASPSKGIIRHDFNHLKIAEVYNSAAVDSISVLTDKNFFKGDIQFISDIRKVTDIPLLRKDFIIDDHQILEAKAFGADAILLISEILSANQIKDLTECATELNLSVLLELHSANEISKIDFHRNKVIGINNRDLTDFSVDITTTEKIKNKIEQQVIIVSESGVSTEKDIEYLKQIRVNAVLVGEHFMKSENLVEALKQFLDWCNYED</sequence>
<dbReference type="Gene3D" id="3.20.20.70">
    <property type="entry name" value="Aldolase class I"/>
    <property type="match status" value="1"/>
</dbReference>
<comment type="similarity">
    <text evidence="8">Belongs to the TrpC family.</text>
</comment>
<name>A0A832G7U5_9BACT</name>
<dbReference type="EMBL" id="DSVI01000020">
    <property type="protein sequence ID" value="HGT48882.1"/>
    <property type="molecule type" value="Genomic_DNA"/>
</dbReference>
<evidence type="ECO:0000259" key="9">
    <source>
        <dbReference type="Pfam" id="PF00218"/>
    </source>
</evidence>
<organism evidence="10">
    <name type="scientific">Ignavibacterium album</name>
    <dbReference type="NCBI Taxonomy" id="591197"/>
    <lineage>
        <taxon>Bacteria</taxon>
        <taxon>Pseudomonadati</taxon>
        <taxon>Ignavibacteriota</taxon>
        <taxon>Ignavibacteria</taxon>
        <taxon>Ignavibacteriales</taxon>
        <taxon>Ignavibacteriaceae</taxon>
        <taxon>Ignavibacterium</taxon>
    </lineage>
</organism>
<dbReference type="InterPro" id="IPR001468">
    <property type="entry name" value="Indole-3-GlycerolPSynthase_CS"/>
</dbReference>
<evidence type="ECO:0000256" key="8">
    <source>
        <dbReference type="HAMAP-Rule" id="MF_00134"/>
    </source>
</evidence>
<keyword evidence="6 8" id="KW-0057">Aromatic amino acid biosynthesis</keyword>
<evidence type="ECO:0000313" key="10">
    <source>
        <dbReference type="EMBL" id="HGT48882.1"/>
    </source>
</evidence>
<dbReference type="InterPro" id="IPR045186">
    <property type="entry name" value="Indole-3-glycerol_P_synth"/>
</dbReference>
<dbReference type="GO" id="GO:0000162">
    <property type="term" value="P:L-tryptophan biosynthetic process"/>
    <property type="evidence" value="ECO:0007669"/>
    <property type="project" value="UniProtKB-UniRule"/>
</dbReference>
<accession>A0A832G7U5</accession>
<comment type="catalytic activity">
    <reaction evidence="1 8">
        <text>1-(2-carboxyphenylamino)-1-deoxy-D-ribulose 5-phosphate + H(+) = (1S,2R)-1-C-(indol-3-yl)glycerol 3-phosphate + CO2 + H2O</text>
        <dbReference type="Rhea" id="RHEA:23476"/>
        <dbReference type="ChEBI" id="CHEBI:15377"/>
        <dbReference type="ChEBI" id="CHEBI:15378"/>
        <dbReference type="ChEBI" id="CHEBI:16526"/>
        <dbReference type="ChEBI" id="CHEBI:58613"/>
        <dbReference type="ChEBI" id="CHEBI:58866"/>
        <dbReference type="EC" id="4.1.1.48"/>
    </reaction>
</comment>
<dbReference type="PANTHER" id="PTHR22854:SF2">
    <property type="entry name" value="INDOLE-3-GLYCEROL-PHOSPHATE SYNTHASE"/>
    <property type="match status" value="1"/>
</dbReference>
<dbReference type="PROSITE" id="PS00614">
    <property type="entry name" value="IGPS"/>
    <property type="match status" value="1"/>
</dbReference>
<dbReference type="GO" id="GO:0004640">
    <property type="term" value="F:phosphoribosylanthranilate isomerase activity"/>
    <property type="evidence" value="ECO:0007669"/>
    <property type="project" value="TreeGrafter"/>
</dbReference>
<gene>
    <name evidence="8 10" type="primary">trpC</name>
    <name evidence="10" type="ORF">ENS56_12665</name>
</gene>
<proteinExistence type="inferred from homology"/>
<dbReference type="PANTHER" id="PTHR22854">
    <property type="entry name" value="TRYPTOPHAN BIOSYNTHESIS PROTEIN"/>
    <property type="match status" value="1"/>
</dbReference>
<dbReference type="GO" id="GO:0004425">
    <property type="term" value="F:indole-3-glycerol-phosphate synthase activity"/>
    <property type="evidence" value="ECO:0007669"/>
    <property type="project" value="UniProtKB-UniRule"/>
</dbReference>
<evidence type="ECO:0000256" key="7">
    <source>
        <dbReference type="ARBA" id="ARBA00023239"/>
    </source>
</evidence>
<reference evidence="10" key="1">
    <citation type="journal article" date="2020" name="mSystems">
        <title>Genome- and Community-Level Interaction Insights into Carbon Utilization and Element Cycling Functions of Hydrothermarchaeota in Hydrothermal Sediment.</title>
        <authorList>
            <person name="Zhou Z."/>
            <person name="Liu Y."/>
            <person name="Xu W."/>
            <person name="Pan J."/>
            <person name="Luo Z.H."/>
            <person name="Li M."/>
        </authorList>
    </citation>
    <scope>NUCLEOTIDE SEQUENCE [LARGE SCALE GENOMIC DNA]</scope>
    <source>
        <strain evidence="10">SpSt-500</strain>
    </source>
</reference>
<feature type="domain" description="Indole-3-glycerol phosphate synthase" evidence="9">
    <location>
        <begin position="4"/>
        <end position="255"/>
    </location>
</feature>
<dbReference type="FunFam" id="3.20.20.70:FF:000024">
    <property type="entry name" value="Indole-3-glycerol phosphate synthase"/>
    <property type="match status" value="1"/>
</dbReference>
<keyword evidence="4 8" id="KW-0210">Decarboxylase</keyword>
<dbReference type="SUPFAM" id="SSF51366">
    <property type="entry name" value="Ribulose-phoshate binding barrel"/>
    <property type="match status" value="1"/>
</dbReference>
<dbReference type="InterPro" id="IPR013798">
    <property type="entry name" value="Indole-3-glycerol_P_synth_dom"/>
</dbReference>
<dbReference type="NCBIfam" id="NF001377">
    <property type="entry name" value="PRK00278.2-4"/>
    <property type="match status" value="1"/>
</dbReference>
<comment type="pathway">
    <text evidence="2 8">Amino-acid biosynthesis; L-tryptophan biosynthesis; L-tryptophan from chorismate: step 4/5.</text>
</comment>
<evidence type="ECO:0000256" key="5">
    <source>
        <dbReference type="ARBA" id="ARBA00022822"/>
    </source>
</evidence>
<comment type="caution">
    <text evidence="10">The sequence shown here is derived from an EMBL/GenBank/DDBJ whole genome shotgun (WGS) entry which is preliminary data.</text>
</comment>
<dbReference type="Pfam" id="PF00218">
    <property type="entry name" value="IGPS"/>
    <property type="match status" value="1"/>
</dbReference>
<dbReference type="AlphaFoldDB" id="A0A832G7U5"/>
<dbReference type="EC" id="4.1.1.48" evidence="8"/>
<dbReference type="InterPro" id="IPR013785">
    <property type="entry name" value="Aldolase_TIM"/>
</dbReference>
<evidence type="ECO:0000256" key="6">
    <source>
        <dbReference type="ARBA" id="ARBA00023141"/>
    </source>
</evidence>
<evidence type="ECO:0000256" key="4">
    <source>
        <dbReference type="ARBA" id="ARBA00022793"/>
    </source>
</evidence>
<evidence type="ECO:0000256" key="3">
    <source>
        <dbReference type="ARBA" id="ARBA00022605"/>
    </source>
</evidence>
<dbReference type="CDD" id="cd00331">
    <property type="entry name" value="IGPS"/>
    <property type="match status" value="1"/>
</dbReference>
<dbReference type="HAMAP" id="MF_00134_B">
    <property type="entry name" value="IGPS_B"/>
    <property type="match status" value="1"/>
</dbReference>
<dbReference type="UniPathway" id="UPA00035">
    <property type="reaction ID" value="UER00043"/>
</dbReference>
<evidence type="ECO:0000256" key="2">
    <source>
        <dbReference type="ARBA" id="ARBA00004696"/>
    </source>
</evidence>
<keyword evidence="3 8" id="KW-0028">Amino-acid biosynthesis</keyword>
<keyword evidence="5 8" id="KW-0822">Tryptophan biosynthesis</keyword>
<dbReference type="InterPro" id="IPR011060">
    <property type="entry name" value="RibuloseP-bd_barrel"/>
</dbReference>